<protein>
    <submittedName>
        <fullName evidence="1">tRNA3(Ser)-specific nuclease WapA</fullName>
        <ecNumber evidence="1">3.1.-.-</ecNumber>
    </submittedName>
</protein>
<dbReference type="InterPro" id="IPR022385">
    <property type="entry name" value="Rhs_assc_core"/>
</dbReference>
<dbReference type="GO" id="GO:0016787">
    <property type="term" value="F:hydrolase activity"/>
    <property type="evidence" value="ECO:0007669"/>
    <property type="project" value="UniProtKB-KW"/>
</dbReference>
<dbReference type="NCBIfam" id="TIGR01643">
    <property type="entry name" value="YD_repeat_2x"/>
    <property type="match status" value="1"/>
</dbReference>
<dbReference type="PANTHER" id="PTHR32305">
    <property type="match status" value="1"/>
</dbReference>
<proteinExistence type="predicted"/>
<accession>A0A6N2UWC3</accession>
<dbReference type="InterPro" id="IPR006530">
    <property type="entry name" value="YD"/>
</dbReference>
<dbReference type="EC" id="3.1.-.-" evidence="1"/>
<name>A0A6N2UWC3_9BACT</name>
<dbReference type="PANTHER" id="PTHR32305:SF15">
    <property type="entry name" value="PROTEIN RHSA-RELATED"/>
    <property type="match status" value="1"/>
</dbReference>
<reference evidence="1" key="1">
    <citation type="submission" date="2019-11" db="EMBL/GenBank/DDBJ databases">
        <authorList>
            <person name="Feng L."/>
        </authorList>
    </citation>
    <scope>NUCLEOTIDE SEQUENCE</scope>
    <source>
        <strain evidence="1">AMuciniphilaLFYP55</strain>
    </source>
</reference>
<keyword evidence="1" id="KW-0378">Hydrolase</keyword>
<sequence length="925" mass="105279">MVSLLDPLLESKTISTDVYGQQSIQWTEYTAPTKRTRFSRIPTSDIIAESLVVDGFTVSQTDHSGICSIQRRSCTSTGVILEKTDGRGNTIMEETDLAGRPVKTTGPAGHVTTTSYSSCCDHPACITDALGGTTCYSYDIRGRKTAEYGTVIQPACFAYDEADRMVALTTFRANEGDITSDPSGQTDGDTTIWLYDEATGLELKKTYADGSCVSKTYDELNRQETLVKARGLVTTYKYAPFTGELVSASHNDATPGWKFTYNHLGQMTSIRDASGIRECSYDAYGRMIQDTSFGQVESSLQEEYDAQGRSNGYRLMLGTRTVQHSHLDYDSKGGMIGMNLEGLKSSFTWRYDQTTGFLHHLTYPNGMVRQNTYHPTLNIVTAIGYRKEADGELAVSHEYDYDALMRPVQRRDCWDSTTAEVVRDFTYNSRSELLEDRISRGGCFSYQYDNIGNRKTARELEEDLSYESNRLNQYTDIAGGKEDFTPVYDADGNQTRIRTSTGIWEVSYDANDRPVVFTSQDGRTSITCGYDYRGRRFEKKVVINGAVSSHSRFLYRDYLQVAELDLMQPEPMLIKSYLLDPTEPTATRILMMTCWQENGIKVKEHLYFMHDALKNVTSIFDGQQTRRARYEYAPFGSLLTAKEDMAQENKFRFSCEYADDELGLVYYNYRHLNPTDGRWINRDPIQEQGGWNLYSFINNSINIEADLLGLSSIEWELGDVKEIVTKKYNLSFSDPGHDEIIDNFIINGLGPNGRAVFAAVMGFVSLRYWNIDIMKIYTHFLAGRGTDYTYDPNKIPKKPEMYAVRKAIAFVKADPKNRCNKNIRMKNWSLAHSKENDMLYILGDYSYIVGGIVDNKFNFKYSLYIYDIYDFDFRSLEGTWKEKMAKCFRNVACFVSGKIPEFQFNSKNFIIKGVKQDEYNPSSNK</sequence>
<evidence type="ECO:0000313" key="1">
    <source>
        <dbReference type="EMBL" id="VYT22885.1"/>
    </source>
</evidence>
<dbReference type="InterPro" id="IPR050708">
    <property type="entry name" value="T6SS_VgrG/RHS"/>
</dbReference>
<dbReference type="EMBL" id="CACRSS010000020">
    <property type="protein sequence ID" value="VYT22885.1"/>
    <property type="molecule type" value="Genomic_DNA"/>
</dbReference>
<dbReference type="NCBIfam" id="TIGR03696">
    <property type="entry name" value="Rhs_assc_core"/>
    <property type="match status" value="1"/>
</dbReference>
<dbReference type="AlphaFoldDB" id="A0A6N2UWC3"/>
<organism evidence="1">
    <name type="scientific">Akkermansia muciniphila</name>
    <dbReference type="NCBI Taxonomy" id="239935"/>
    <lineage>
        <taxon>Bacteria</taxon>
        <taxon>Pseudomonadati</taxon>
        <taxon>Verrucomicrobiota</taxon>
        <taxon>Verrucomicrobiia</taxon>
        <taxon>Verrucomicrobiales</taxon>
        <taxon>Akkermansiaceae</taxon>
        <taxon>Akkermansia</taxon>
    </lineage>
</organism>
<dbReference type="Gene3D" id="2.180.10.10">
    <property type="entry name" value="RHS repeat-associated core"/>
    <property type="match status" value="1"/>
</dbReference>
<dbReference type="PRINTS" id="PR00394">
    <property type="entry name" value="RHSPROTEIN"/>
</dbReference>
<gene>
    <name evidence="1" type="primary">wapA_6</name>
    <name evidence="1" type="ORF">AMLFYP55_01186</name>
</gene>